<dbReference type="EMBL" id="CP055903">
    <property type="protein sequence ID" value="QKX64178.1"/>
    <property type="molecule type" value="Genomic_DNA"/>
</dbReference>
<dbReference type="PANTHER" id="PTHR15615">
    <property type="match status" value="1"/>
</dbReference>
<keyword evidence="3" id="KW-1185">Reference proteome</keyword>
<evidence type="ECO:0008006" key="4">
    <source>
        <dbReference type="Google" id="ProtNLM"/>
    </source>
</evidence>
<gene>
    <name evidence="2" type="ORF">TRUGW13939_11351</name>
</gene>
<dbReference type="Gene3D" id="1.10.472.10">
    <property type="entry name" value="Cyclin-like"/>
    <property type="match status" value="1"/>
</dbReference>
<feature type="region of interest" description="Disordered" evidence="1">
    <location>
        <begin position="515"/>
        <end position="546"/>
    </location>
</feature>
<dbReference type="Proteomes" id="UP000509510">
    <property type="component" value="Chromosome VI"/>
</dbReference>
<dbReference type="GeneID" id="55998829"/>
<dbReference type="InterPro" id="IPR013922">
    <property type="entry name" value="Cyclin_PHO80-like"/>
</dbReference>
<feature type="compositionally biased region" description="Low complexity" evidence="1">
    <location>
        <begin position="332"/>
        <end position="342"/>
    </location>
</feature>
<dbReference type="GO" id="GO:0000307">
    <property type="term" value="C:cyclin-dependent protein kinase holoenzyme complex"/>
    <property type="evidence" value="ECO:0007669"/>
    <property type="project" value="TreeGrafter"/>
</dbReference>
<dbReference type="OrthoDB" id="442243at2759"/>
<evidence type="ECO:0000313" key="2">
    <source>
        <dbReference type="EMBL" id="QKX64178.1"/>
    </source>
</evidence>
<feature type="region of interest" description="Disordered" evidence="1">
    <location>
        <begin position="329"/>
        <end position="382"/>
    </location>
</feature>
<protein>
    <recommendedName>
        <fullName evidence="4">Cyclin N-terminal domain-containing protein</fullName>
    </recommendedName>
</protein>
<dbReference type="RefSeq" id="XP_035350352.1">
    <property type="nucleotide sequence ID" value="XM_035494459.1"/>
</dbReference>
<dbReference type="KEGG" id="trg:TRUGW13939_11351"/>
<evidence type="ECO:0000256" key="1">
    <source>
        <dbReference type="SAM" id="MobiDB-lite"/>
    </source>
</evidence>
<dbReference type="Pfam" id="PF08613">
    <property type="entry name" value="Cyclin"/>
    <property type="match status" value="1"/>
</dbReference>
<organism evidence="2 3">
    <name type="scientific">Talaromyces rugulosus</name>
    <name type="common">Penicillium rugulosum</name>
    <dbReference type="NCBI Taxonomy" id="121627"/>
    <lineage>
        <taxon>Eukaryota</taxon>
        <taxon>Fungi</taxon>
        <taxon>Dikarya</taxon>
        <taxon>Ascomycota</taxon>
        <taxon>Pezizomycotina</taxon>
        <taxon>Eurotiomycetes</taxon>
        <taxon>Eurotiomycetidae</taxon>
        <taxon>Eurotiales</taxon>
        <taxon>Trichocomaceae</taxon>
        <taxon>Talaromyces</taxon>
        <taxon>Talaromyces sect. Islandici</taxon>
    </lineage>
</organism>
<feature type="compositionally biased region" description="Low complexity" evidence="1">
    <location>
        <begin position="526"/>
        <end position="544"/>
    </location>
</feature>
<name>A0A7H8RDW2_TALRU</name>
<accession>A0A7H8RDW2</accession>
<dbReference type="GO" id="GO:0019901">
    <property type="term" value="F:protein kinase binding"/>
    <property type="evidence" value="ECO:0007669"/>
    <property type="project" value="InterPro"/>
</dbReference>
<dbReference type="GO" id="GO:0016538">
    <property type="term" value="F:cyclin-dependent protein serine/threonine kinase regulator activity"/>
    <property type="evidence" value="ECO:0007669"/>
    <property type="project" value="TreeGrafter"/>
</dbReference>
<evidence type="ECO:0000313" key="3">
    <source>
        <dbReference type="Proteomes" id="UP000509510"/>
    </source>
</evidence>
<dbReference type="CDD" id="cd20557">
    <property type="entry name" value="CYCLIN_ScPCL1-like"/>
    <property type="match status" value="1"/>
</dbReference>
<reference evidence="3" key="1">
    <citation type="submission" date="2020-06" db="EMBL/GenBank/DDBJ databases">
        <title>A chromosome-scale genome assembly of Talaromyces rugulosus W13939.</title>
        <authorList>
            <person name="Wang B."/>
            <person name="Guo L."/>
            <person name="Ye K."/>
            <person name="Wang L."/>
        </authorList>
    </citation>
    <scope>NUCLEOTIDE SEQUENCE [LARGE SCALE GENOMIC DNA]</scope>
    <source>
        <strain evidence="3">W13939</strain>
    </source>
</reference>
<sequence>MSPAFSYPSSSLSHSFAYTFNQPPVSSLSKLSLNPISDWSVTLRDGLPTPPSDMSGVAFNPQLAPSTYVANKQPQFPHFSKAPSTRVPLANTVSNAAPNYLPPMAKDRNAMSIDPKPQKKMNDGSVASYLHIPASINTTAGSLAEFAAQIACLFWFEKTSKLKTIEENTVQRYALVPESIPTMGFQKWLTTVLSTTQVSQNVILLALLFIYRLKKFNTGVRGKKGSEFRLMTIALMMGNKFLDDNTYTNKTWAEVSGITVQEIHIMEVEFLSNVRYNLFVSKEEWTQWHSKLGCFANFFDKASRMPFETDLPPTTPVFQISPTLQPLSSGWKSLPASPSSKLPSPPASNHLQPPQMWGAPSNGVNSYRSHTPPRHLPNIGFPPYPRKRSWEAEMDDHPSKRMAIPNSYSSMSGVTSTMPVLPPVATSSGNMPFVPTLGVPVPRLPPHSSISGPMSNNVIPPTTMPTAASQQLPLPNVRAMSTVFNPATTWSQPMPAATTAVTPQVMNPMALYNQTVSLPDPNRRQSPYPTGTPGTTASPSAAYPIHTPQTHLSPSICLFNRNSPYRPVRAVNTLLIPPPSASLHQPRNLSMDQMHYQPLGKTVTERRTGVLPYLHHEAWPQGPIAQPNFLPSQTY</sequence>
<dbReference type="PANTHER" id="PTHR15615:SF118">
    <property type="entry name" value="CYCLIN, HYPOTHETICAL (EUROFUNG)"/>
    <property type="match status" value="1"/>
</dbReference>
<dbReference type="AlphaFoldDB" id="A0A7H8RDW2"/>
<proteinExistence type="predicted"/>
<dbReference type="GO" id="GO:0005634">
    <property type="term" value="C:nucleus"/>
    <property type="evidence" value="ECO:0007669"/>
    <property type="project" value="TreeGrafter"/>
</dbReference>